<evidence type="ECO:0000256" key="11">
    <source>
        <dbReference type="ARBA" id="ARBA00048329"/>
    </source>
</evidence>
<keyword evidence="4" id="KW-0597">Phosphoprotein</keyword>
<dbReference type="PANTHER" id="PTHR48011">
    <property type="entry name" value="CCR4-NOT TRANSCRIPTIONAL COMPLEX SUBUNIT CAF120-RELATED"/>
    <property type="match status" value="1"/>
</dbReference>
<evidence type="ECO:0000256" key="4">
    <source>
        <dbReference type="ARBA" id="ARBA00022553"/>
    </source>
</evidence>
<dbReference type="OrthoDB" id="275301at2759"/>
<keyword evidence="5" id="KW-0808">Transferase</keyword>
<evidence type="ECO:0000256" key="10">
    <source>
        <dbReference type="ARBA" id="ARBA00047559"/>
    </source>
</evidence>
<evidence type="ECO:0000256" key="6">
    <source>
        <dbReference type="ARBA" id="ARBA00022741"/>
    </source>
</evidence>
<dbReference type="CDD" id="cd06606">
    <property type="entry name" value="STKc_MAPKKK"/>
    <property type="match status" value="1"/>
</dbReference>
<reference evidence="15 16" key="1">
    <citation type="submission" date="2020-04" db="EMBL/GenBank/DDBJ databases">
        <title>Plant Genome Project.</title>
        <authorList>
            <person name="Zhang R.-G."/>
        </authorList>
    </citation>
    <scope>NUCLEOTIDE SEQUENCE [LARGE SCALE GENOMIC DNA]</scope>
    <source>
        <strain evidence="15">YNK0</strain>
        <tissue evidence="15">Leaf</tissue>
    </source>
</reference>
<dbReference type="SUPFAM" id="SSF56112">
    <property type="entry name" value="Protein kinase-like (PK-like)"/>
    <property type="match status" value="1"/>
</dbReference>
<evidence type="ECO:0000256" key="8">
    <source>
        <dbReference type="ARBA" id="ARBA00022840"/>
    </source>
</evidence>
<dbReference type="SMART" id="SM00220">
    <property type="entry name" value="S_TKc"/>
    <property type="match status" value="1"/>
</dbReference>
<sequence length="426" mass="47463">MDWTRGRIIGRGSSATVSLATACQSGEVFAVKSIELSQSEFLQREQRILSKLKCPQIVEYMGCDVTTENGKLMYNLFMEYVSGGTLSDAIRNQGGKLDESMIRSYTQAILQGLEYLHSNGLVHCDIKGSNVLIARDGAKIADLGCARWVDEVSGAGKAKGIPIAGTPIFMAPEVARGEEQGYPADVWALGCTVIEMATGRLPWLDVADPVLALYRIAFSADVPEFPSYLSEQAKDFLSKCLRRDPKERWTVNQLLKHPFLDQPNSELKQNQIFTSDSPTSILDQGFWDSMEESETPRNFTQNCSSNSPAERIRQLNGSNLSTSPRLPNWTLEGNWVTIRSNMVEECEISSSQDYDMIPADEPTTSSGSITAWISHEEDDMLDCSVVRNIFYSRKGSVMSCKCIKDSFVSGNLNFERYKENFCFLQS</sequence>
<keyword evidence="8 12" id="KW-0067">ATP-binding</keyword>
<name>A0A835DP69_TETSI</name>
<dbReference type="PANTHER" id="PTHR48011:SF4">
    <property type="entry name" value="MITOGEN-ACTIVATED PROTEIN KINASE KINASE KINASE 19"/>
    <property type="match status" value="1"/>
</dbReference>
<dbReference type="InterPro" id="IPR008271">
    <property type="entry name" value="Ser/Thr_kinase_AS"/>
</dbReference>
<evidence type="ECO:0000313" key="16">
    <source>
        <dbReference type="Proteomes" id="UP000655225"/>
    </source>
</evidence>
<dbReference type="GO" id="GO:0006970">
    <property type="term" value="P:response to osmotic stress"/>
    <property type="evidence" value="ECO:0007669"/>
    <property type="project" value="UniProtKB-ARBA"/>
</dbReference>
<evidence type="ECO:0000256" key="3">
    <source>
        <dbReference type="ARBA" id="ARBA00022527"/>
    </source>
</evidence>
<keyword evidence="9" id="KW-0539">Nucleus</keyword>
<accession>A0A835DP69</accession>
<dbReference type="GO" id="GO:0004709">
    <property type="term" value="F:MAP kinase kinase kinase activity"/>
    <property type="evidence" value="ECO:0007669"/>
    <property type="project" value="UniProtKB-EC"/>
</dbReference>
<dbReference type="EMBL" id="JABCRI010000002">
    <property type="protein sequence ID" value="KAF8410761.1"/>
    <property type="molecule type" value="Genomic_DNA"/>
</dbReference>
<organism evidence="15 16">
    <name type="scientific">Tetracentron sinense</name>
    <name type="common">Spur-leaf</name>
    <dbReference type="NCBI Taxonomy" id="13715"/>
    <lineage>
        <taxon>Eukaryota</taxon>
        <taxon>Viridiplantae</taxon>
        <taxon>Streptophyta</taxon>
        <taxon>Embryophyta</taxon>
        <taxon>Tracheophyta</taxon>
        <taxon>Spermatophyta</taxon>
        <taxon>Magnoliopsida</taxon>
        <taxon>Trochodendrales</taxon>
        <taxon>Trochodendraceae</taxon>
        <taxon>Tetracentron</taxon>
    </lineage>
</organism>
<dbReference type="PROSITE" id="PS51257">
    <property type="entry name" value="PROKAR_LIPOPROTEIN"/>
    <property type="match status" value="1"/>
</dbReference>
<evidence type="ECO:0000256" key="9">
    <source>
        <dbReference type="ARBA" id="ARBA00023242"/>
    </source>
</evidence>
<comment type="subcellular location">
    <subcellularLocation>
        <location evidence="1">Nucleus</location>
    </subcellularLocation>
</comment>
<comment type="caution">
    <text evidence="15">The sequence shown here is derived from an EMBL/GenBank/DDBJ whole genome shotgun (WGS) entry which is preliminary data.</text>
</comment>
<keyword evidence="7" id="KW-0418">Kinase</keyword>
<comment type="catalytic activity">
    <reaction evidence="11">
        <text>L-seryl-[protein] + ATP = O-phospho-L-seryl-[protein] + ADP + H(+)</text>
        <dbReference type="Rhea" id="RHEA:17989"/>
        <dbReference type="Rhea" id="RHEA-COMP:9863"/>
        <dbReference type="Rhea" id="RHEA-COMP:11604"/>
        <dbReference type="ChEBI" id="CHEBI:15378"/>
        <dbReference type="ChEBI" id="CHEBI:29999"/>
        <dbReference type="ChEBI" id="CHEBI:30616"/>
        <dbReference type="ChEBI" id="CHEBI:83421"/>
        <dbReference type="ChEBI" id="CHEBI:456216"/>
        <dbReference type="EC" id="2.7.11.25"/>
    </reaction>
</comment>
<dbReference type="Proteomes" id="UP000655225">
    <property type="component" value="Unassembled WGS sequence"/>
</dbReference>
<comment type="catalytic activity">
    <reaction evidence="10">
        <text>L-threonyl-[protein] + ATP = O-phospho-L-threonyl-[protein] + ADP + H(+)</text>
        <dbReference type="Rhea" id="RHEA:46608"/>
        <dbReference type="Rhea" id="RHEA-COMP:11060"/>
        <dbReference type="Rhea" id="RHEA-COMP:11605"/>
        <dbReference type="ChEBI" id="CHEBI:15378"/>
        <dbReference type="ChEBI" id="CHEBI:30013"/>
        <dbReference type="ChEBI" id="CHEBI:30616"/>
        <dbReference type="ChEBI" id="CHEBI:61977"/>
        <dbReference type="ChEBI" id="CHEBI:456216"/>
        <dbReference type="EC" id="2.7.11.25"/>
    </reaction>
</comment>
<keyword evidence="3 13" id="KW-0723">Serine/threonine-protein kinase</keyword>
<evidence type="ECO:0000256" key="13">
    <source>
        <dbReference type="RuleBase" id="RU000304"/>
    </source>
</evidence>
<dbReference type="EC" id="2.7.11.25" evidence="2"/>
<dbReference type="GO" id="GO:0005524">
    <property type="term" value="F:ATP binding"/>
    <property type="evidence" value="ECO:0007669"/>
    <property type="project" value="UniProtKB-UniRule"/>
</dbReference>
<evidence type="ECO:0000256" key="2">
    <source>
        <dbReference type="ARBA" id="ARBA00012406"/>
    </source>
</evidence>
<evidence type="ECO:0000256" key="12">
    <source>
        <dbReference type="PROSITE-ProRule" id="PRU10141"/>
    </source>
</evidence>
<dbReference type="Gene3D" id="1.10.510.10">
    <property type="entry name" value="Transferase(Phosphotransferase) domain 1"/>
    <property type="match status" value="1"/>
</dbReference>
<evidence type="ECO:0000256" key="1">
    <source>
        <dbReference type="ARBA" id="ARBA00004123"/>
    </source>
</evidence>
<dbReference type="AlphaFoldDB" id="A0A835DP69"/>
<protein>
    <recommendedName>
        <fullName evidence="2">mitogen-activated protein kinase kinase kinase</fullName>
        <ecNumber evidence="2">2.7.11.25</ecNumber>
    </recommendedName>
</protein>
<dbReference type="FunFam" id="1.10.510.10:FF:000852">
    <property type="entry name" value="Mitogen-activated protein kinase kinase kinase 17"/>
    <property type="match status" value="1"/>
</dbReference>
<dbReference type="PROSITE" id="PS00107">
    <property type="entry name" value="PROTEIN_KINASE_ATP"/>
    <property type="match status" value="1"/>
</dbReference>
<evidence type="ECO:0000256" key="5">
    <source>
        <dbReference type="ARBA" id="ARBA00022679"/>
    </source>
</evidence>
<dbReference type="InterPro" id="IPR017441">
    <property type="entry name" value="Protein_kinase_ATP_BS"/>
</dbReference>
<dbReference type="InterPro" id="IPR000719">
    <property type="entry name" value="Prot_kinase_dom"/>
</dbReference>
<gene>
    <name evidence="15" type="ORF">HHK36_003298</name>
</gene>
<dbReference type="OMA" id="GCARWMA"/>
<keyword evidence="16" id="KW-1185">Reference proteome</keyword>
<dbReference type="GO" id="GO:0019901">
    <property type="term" value="F:protein kinase binding"/>
    <property type="evidence" value="ECO:0007669"/>
    <property type="project" value="UniProtKB-ARBA"/>
</dbReference>
<evidence type="ECO:0000256" key="7">
    <source>
        <dbReference type="ARBA" id="ARBA00022777"/>
    </source>
</evidence>
<dbReference type="InterPro" id="IPR011009">
    <property type="entry name" value="Kinase-like_dom_sf"/>
</dbReference>
<dbReference type="PROSITE" id="PS50011">
    <property type="entry name" value="PROTEIN_KINASE_DOM"/>
    <property type="match status" value="1"/>
</dbReference>
<dbReference type="PROSITE" id="PS00108">
    <property type="entry name" value="PROTEIN_KINASE_ST"/>
    <property type="match status" value="1"/>
</dbReference>
<evidence type="ECO:0000259" key="14">
    <source>
        <dbReference type="PROSITE" id="PS50011"/>
    </source>
</evidence>
<proteinExistence type="inferred from homology"/>
<keyword evidence="6 12" id="KW-0547">Nucleotide-binding</keyword>
<dbReference type="GO" id="GO:0005634">
    <property type="term" value="C:nucleus"/>
    <property type="evidence" value="ECO:0007669"/>
    <property type="project" value="UniProtKB-SubCell"/>
</dbReference>
<feature type="domain" description="Protein kinase" evidence="14">
    <location>
        <begin position="3"/>
        <end position="260"/>
    </location>
</feature>
<dbReference type="GO" id="GO:0009738">
    <property type="term" value="P:abscisic acid-activated signaling pathway"/>
    <property type="evidence" value="ECO:0007669"/>
    <property type="project" value="UniProtKB-ARBA"/>
</dbReference>
<dbReference type="InterPro" id="IPR052751">
    <property type="entry name" value="Plant_MAPKKK"/>
</dbReference>
<dbReference type="Pfam" id="PF00069">
    <property type="entry name" value="Pkinase"/>
    <property type="match status" value="1"/>
</dbReference>
<comment type="similarity">
    <text evidence="13">Belongs to the protein kinase superfamily.</text>
</comment>
<evidence type="ECO:0000313" key="15">
    <source>
        <dbReference type="EMBL" id="KAF8410761.1"/>
    </source>
</evidence>
<feature type="binding site" evidence="12">
    <location>
        <position position="32"/>
    </location>
    <ligand>
        <name>ATP</name>
        <dbReference type="ChEBI" id="CHEBI:30616"/>
    </ligand>
</feature>